<keyword evidence="2 12" id="KW-0444">Lipid biosynthesis</keyword>
<dbReference type="Pfam" id="PF02666">
    <property type="entry name" value="PS_Dcarbxylase"/>
    <property type="match status" value="2"/>
</dbReference>
<evidence type="ECO:0000256" key="5">
    <source>
        <dbReference type="ARBA" id="ARBA00022989"/>
    </source>
</evidence>
<evidence type="ECO:0000256" key="10">
    <source>
        <dbReference type="ARBA" id="ARBA00023264"/>
    </source>
</evidence>
<evidence type="ECO:0000256" key="12">
    <source>
        <dbReference type="HAMAP-Rule" id="MF_03208"/>
    </source>
</evidence>
<organism evidence="14 15">
    <name type="scientific">Trichomonascus ciferrii</name>
    <dbReference type="NCBI Taxonomy" id="44093"/>
    <lineage>
        <taxon>Eukaryota</taxon>
        <taxon>Fungi</taxon>
        <taxon>Dikarya</taxon>
        <taxon>Ascomycota</taxon>
        <taxon>Saccharomycotina</taxon>
        <taxon>Dipodascomycetes</taxon>
        <taxon>Dipodascales</taxon>
        <taxon>Trichomonascaceae</taxon>
        <taxon>Trichomonascus</taxon>
        <taxon>Trichomonascus ciferrii complex</taxon>
    </lineage>
</organism>
<dbReference type="Proteomes" id="UP000761534">
    <property type="component" value="Unassembled WGS sequence"/>
</dbReference>
<dbReference type="GO" id="GO:0005743">
    <property type="term" value="C:mitochondrial inner membrane"/>
    <property type="evidence" value="ECO:0007669"/>
    <property type="project" value="UniProtKB-SubCell"/>
</dbReference>
<feature type="region of interest" description="Disordered" evidence="13">
    <location>
        <begin position="335"/>
        <end position="367"/>
    </location>
</feature>
<comment type="pathway">
    <text evidence="1">Lipid metabolism.</text>
</comment>
<keyword evidence="15" id="KW-1185">Reference proteome</keyword>
<dbReference type="AlphaFoldDB" id="A0A642V054"/>
<dbReference type="NCBIfam" id="TIGR00163">
    <property type="entry name" value="PS_decarb"/>
    <property type="match status" value="1"/>
</dbReference>
<keyword evidence="4 12" id="KW-0210">Decarboxylase</keyword>
<comment type="catalytic activity">
    <reaction evidence="12">
        <text>a 1,2-diacyl-sn-glycero-3-phospho-L-serine + H(+) = a 1,2-diacyl-sn-glycero-3-phosphoethanolamine + CO2</text>
        <dbReference type="Rhea" id="RHEA:20828"/>
        <dbReference type="ChEBI" id="CHEBI:15378"/>
        <dbReference type="ChEBI" id="CHEBI:16526"/>
        <dbReference type="ChEBI" id="CHEBI:57262"/>
        <dbReference type="ChEBI" id="CHEBI:64612"/>
        <dbReference type="EC" id="4.1.1.65"/>
    </reaction>
</comment>
<feature type="compositionally biased region" description="Low complexity" evidence="13">
    <location>
        <begin position="492"/>
        <end position="513"/>
    </location>
</feature>
<keyword evidence="8 12" id="KW-0594">Phospholipid biosynthesis</keyword>
<gene>
    <name evidence="12" type="primary">PSD1</name>
    <name evidence="14" type="ORF">TRICI_004740</name>
</gene>
<sequence>MPSPYIHAFRGASAASRRAGTSTVSRALHSSAASATAAAKTSGGRGNGSSSNGVKYPFPSIPRPRRNPFYYYNPVAQFKRGIHNFRSSPKNFVVRRTGLRYLPAIKNGRPREFARTFYSRRFSSSYSQQKNSTRKDRRFLRWWTVPAVSLILWGVLRRKRQSQQEEELDAFHSKPAKPWQVAAYSTLPLKAMSRLWGRFNDITLPVWMRAPGFKLYSYMFGVNLDEVAEQDLTKYANLGEFFYRELKPGVRPVDENSPLVSPADGTVLHMGVIHDKKVEQVKGITYSLDALLGSSRSSSAPHHVVDFDTHNRDEVLERHKEFAVMNGISYTLDDLIGGSDSHPRGSESADRPPQETEDAGDASYRRVSNTSVTTVSKDLMAPDFTPSSEKELFFTVVYLAPGDYHRFHSPANWVAETRRHFAGELYSVSPYFQTRLQNLFCLNERVALLGRWKYGFFSMTPVGATNVGSIKIHFDKYLRTNTYYEVDQPPASEENSSMESSTASLSSASSDTSSQKKKKVKKATCYEANYAKASRLLGGYPLSKGQQMGGFNLGSTVVLVFEAPKSFQFNVKPGQKVKVGQAIGGVSNS</sequence>
<keyword evidence="3 12" id="KW-0812">Transmembrane</keyword>
<keyword evidence="6 12" id="KW-0443">Lipid metabolism</keyword>
<comment type="pathway">
    <text evidence="12">Phospholipid metabolism; phosphatidylethanolamine biosynthesis; phosphatidylethanolamine from CDP-diacylglycerol: step 2/2.</text>
</comment>
<comment type="subcellular location">
    <molecule>Phosphatidylserine decarboxylase 1 alpha chain</molecule>
    <subcellularLocation>
        <location evidence="12">Mitochondrion inner membrane</location>
        <topology evidence="12">Peripheral membrane protein</topology>
        <orientation evidence="12">Intermembrane side</orientation>
    </subcellularLocation>
    <text evidence="12">Anchored to the mitochondrial inner membrane through its interaction with the integral membrane beta chain.</text>
</comment>
<feature type="topological domain" description="Mitochondrial intermembrane" evidence="12">
    <location>
        <begin position="162"/>
        <end position="589"/>
    </location>
</feature>
<evidence type="ECO:0000256" key="13">
    <source>
        <dbReference type="SAM" id="MobiDB-lite"/>
    </source>
</evidence>
<comment type="function">
    <text evidence="12">Catalyzes the formation of phosphatidylethanolamine (PtdEtn) from phosphatidylserine (PtdSer). Plays a central role in phospholipid metabolism and in the interorganelle trafficking of phosphatidylserine.</text>
</comment>
<evidence type="ECO:0000256" key="7">
    <source>
        <dbReference type="ARBA" id="ARBA00023136"/>
    </source>
</evidence>
<evidence type="ECO:0000313" key="14">
    <source>
        <dbReference type="EMBL" id="KAA8908812.1"/>
    </source>
</evidence>
<keyword evidence="12" id="KW-0999">Mitochondrion inner membrane</keyword>
<feature type="compositionally biased region" description="Basic and acidic residues" evidence="13">
    <location>
        <begin position="341"/>
        <end position="354"/>
    </location>
</feature>
<dbReference type="InterPro" id="IPR033661">
    <property type="entry name" value="PSD_type1_euk"/>
</dbReference>
<dbReference type="UniPathway" id="UPA00558">
    <property type="reaction ID" value="UER00616"/>
</dbReference>
<evidence type="ECO:0000256" key="3">
    <source>
        <dbReference type="ARBA" id="ARBA00022692"/>
    </source>
</evidence>
<feature type="modified residue" description="Pyruvic acid (Ser); by autocatalysis" evidence="12">
    <location>
        <position position="555"/>
    </location>
</feature>
<dbReference type="GO" id="GO:0016540">
    <property type="term" value="P:protein autoprocessing"/>
    <property type="evidence" value="ECO:0007669"/>
    <property type="project" value="UniProtKB-UniRule"/>
</dbReference>
<proteinExistence type="inferred from homology"/>
<protein>
    <recommendedName>
        <fullName evidence="12">Phosphatidylserine decarboxylase proenzyme 1, mitochondrial</fullName>
        <ecNumber evidence="12">4.1.1.65</ecNumber>
    </recommendedName>
    <component>
        <recommendedName>
            <fullName evidence="12">Phosphatidylserine decarboxylase 1 beta chain</fullName>
        </recommendedName>
    </component>
    <component>
        <recommendedName>
            <fullName evidence="12">Phosphatidylserine decarboxylase 1 alpha chain</fullName>
        </recommendedName>
    </component>
</protein>
<feature type="active site" description="Charge relay system; for autoendoproteolytic cleavage activity" evidence="12">
    <location>
        <position position="555"/>
    </location>
</feature>
<evidence type="ECO:0000313" key="15">
    <source>
        <dbReference type="Proteomes" id="UP000761534"/>
    </source>
</evidence>
<comment type="PTM">
    <text evidence="12">Is synthesized initially as an inactive proenzyme. Formation of the active enzyme involves a self-maturation process in which the active site pyruvoyl group is generated from an internal serine residue via an autocatalytic post-translational modification. Two non-identical subunits are generated from the proenzyme in this reaction, and the pyruvate is formed at the N-terminus of the alpha chain, which is derived from the carboxyl end of the proenzyme. The autoendoproteolytic cleavage occurs by a canonical serine protease mechanism, in which the side chain hydroxyl group of the serine supplies its oxygen atom to form the C-terminus of the beta chain, while the remainder of the serine residue undergoes an oxidative deamination to produce ammonia and the pyruvoyl prosthetic group on the alpha chain. During this reaction, the Ser that is part of the protease active site of the proenzyme becomes the pyruvoyl prosthetic group, which constitutes an essential element of the active site of the mature decarboxylase.</text>
</comment>
<comment type="similarity">
    <text evidence="12">Belongs to the phosphatidylserine decarboxylase family. PSD-B subfamily. Eukaryotic type I sub-subfamily.</text>
</comment>
<dbReference type="OrthoDB" id="4330at2759"/>
<dbReference type="EMBL" id="SWFS01000357">
    <property type="protein sequence ID" value="KAA8908812.1"/>
    <property type="molecule type" value="Genomic_DNA"/>
</dbReference>
<keyword evidence="9 12" id="KW-0456">Lyase</keyword>
<feature type="region of interest" description="Disordered" evidence="13">
    <location>
        <begin position="20"/>
        <end position="60"/>
    </location>
</feature>
<feature type="active site" description="Charge relay system; for autoendoproteolytic cleavage activity" evidence="12">
    <location>
        <position position="408"/>
    </location>
</feature>
<dbReference type="InterPro" id="IPR003817">
    <property type="entry name" value="PS_Dcarbxylase"/>
</dbReference>
<evidence type="ECO:0000256" key="4">
    <source>
        <dbReference type="ARBA" id="ARBA00022793"/>
    </source>
</evidence>
<keyword evidence="11 12" id="KW-0670">Pyruvate</keyword>
<evidence type="ECO:0000256" key="11">
    <source>
        <dbReference type="ARBA" id="ARBA00023317"/>
    </source>
</evidence>
<keyword evidence="12" id="KW-0496">Mitochondrion</keyword>
<evidence type="ECO:0000256" key="2">
    <source>
        <dbReference type="ARBA" id="ARBA00022516"/>
    </source>
</evidence>
<dbReference type="GO" id="GO:0004609">
    <property type="term" value="F:phosphatidylserine decarboxylase activity"/>
    <property type="evidence" value="ECO:0007669"/>
    <property type="project" value="UniProtKB-UniRule"/>
</dbReference>
<feature type="active site" description="Schiff-base intermediate with substrate; via pyruvic acid; for decarboxylase activity" evidence="12">
    <location>
        <position position="555"/>
    </location>
</feature>
<comment type="subunit">
    <text evidence="12">Heterodimer of a large membrane-associated beta subunit and a small pyruvoyl-containing alpha subunit.</text>
</comment>
<keyword evidence="10 12" id="KW-1208">Phospholipid metabolism</keyword>
<reference evidence="14" key="1">
    <citation type="journal article" date="2019" name="G3 (Bethesda)">
        <title>Genome Assemblies of Two Rare Opportunistic Yeast Pathogens: Diutina rugosa (syn. Candida rugosa) and Trichomonascus ciferrii (syn. Candida ciferrii).</title>
        <authorList>
            <person name="Mixao V."/>
            <person name="Saus E."/>
            <person name="Hansen A.P."/>
            <person name="Lass-Florl C."/>
            <person name="Gabaldon T."/>
        </authorList>
    </citation>
    <scope>NUCLEOTIDE SEQUENCE</scope>
    <source>
        <strain evidence="14">CBS 4856</strain>
    </source>
</reference>
<feature type="chain" id="PRO_5029058374" description="Phosphatidylserine decarboxylase 1 beta chain" evidence="12">
    <location>
        <begin position="1"/>
        <end position="554"/>
    </location>
</feature>
<dbReference type="HAMAP" id="MF_03208">
    <property type="entry name" value="PS_decarb_PSD_B_type1_euk"/>
    <property type="match status" value="1"/>
</dbReference>
<dbReference type="InterPro" id="IPR033177">
    <property type="entry name" value="PSD-B"/>
</dbReference>
<feature type="site" description="Cleavage (non-hydrolytic); by autocatalysis" evidence="12">
    <location>
        <begin position="554"/>
        <end position="555"/>
    </location>
</feature>
<evidence type="ECO:0000256" key="1">
    <source>
        <dbReference type="ARBA" id="ARBA00005189"/>
    </source>
</evidence>
<comment type="caution">
    <text evidence="14">The sequence shown here is derived from an EMBL/GenBank/DDBJ whole genome shotgun (WGS) entry which is preliminary data.</text>
</comment>
<feature type="active site" description="Charge relay system; for autoendoproteolytic cleavage activity" evidence="12">
    <location>
        <position position="264"/>
    </location>
</feature>
<feature type="chain" id="PRO_5029058375" description="Phosphatidylserine decarboxylase 1 alpha chain" evidence="12">
    <location>
        <begin position="555"/>
        <end position="589"/>
    </location>
</feature>
<dbReference type="GO" id="GO:0006646">
    <property type="term" value="P:phosphatidylethanolamine biosynthetic process"/>
    <property type="evidence" value="ECO:0007669"/>
    <property type="project" value="UniProtKB-UniRule"/>
</dbReference>
<evidence type="ECO:0000256" key="9">
    <source>
        <dbReference type="ARBA" id="ARBA00023239"/>
    </source>
</evidence>
<keyword evidence="5 12" id="KW-1133">Transmembrane helix</keyword>
<comment type="cofactor">
    <cofactor evidence="12">
        <name>pyruvate</name>
        <dbReference type="ChEBI" id="CHEBI:15361"/>
    </cofactor>
    <text evidence="12">Binds 1 pyruvoyl group covalently per subunit.</text>
</comment>
<feature type="topological domain" description="Mitochondrial matrix" evidence="12">
    <location>
        <begin position="1"/>
        <end position="142"/>
    </location>
</feature>
<accession>A0A642V054</accession>
<dbReference type="PANTHER" id="PTHR10067">
    <property type="entry name" value="PHOSPHATIDYLSERINE DECARBOXYLASE"/>
    <property type="match status" value="1"/>
</dbReference>
<dbReference type="EC" id="4.1.1.65" evidence="12"/>
<keyword evidence="12" id="KW-0865">Zymogen</keyword>
<dbReference type="VEuPathDB" id="FungiDB:TRICI_004740"/>
<evidence type="ECO:0000256" key="6">
    <source>
        <dbReference type="ARBA" id="ARBA00023098"/>
    </source>
</evidence>
<dbReference type="PANTHER" id="PTHR10067:SF6">
    <property type="entry name" value="PHOSPHATIDYLSERINE DECARBOXYLASE PROENZYME, MITOCHONDRIAL"/>
    <property type="match status" value="1"/>
</dbReference>
<keyword evidence="7 12" id="KW-0472">Membrane</keyword>
<comment type="subcellular location">
    <molecule>Phosphatidylserine decarboxylase 1 beta chain</molecule>
    <subcellularLocation>
        <location evidence="12">Mitochondrion inner membrane</location>
        <topology evidence="12">Single-pass membrane protein</topology>
        <orientation evidence="12">Intermembrane side</orientation>
    </subcellularLocation>
</comment>
<evidence type="ECO:0000256" key="8">
    <source>
        <dbReference type="ARBA" id="ARBA00023209"/>
    </source>
</evidence>
<feature type="compositionally biased region" description="Low complexity" evidence="13">
    <location>
        <begin position="20"/>
        <end position="53"/>
    </location>
</feature>
<name>A0A642V054_9ASCO</name>
<feature type="region of interest" description="Disordered" evidence="13">
    <location>
        <begin position="488"/>
        <end position="515"/>
    </location>
</feature>